<gene>
    <name evidence="7" type="ORF">DF3PB_770013</name>
</gene>
<evidence type="ECO:0000313" key="7">
    <source>
        <dbReference type="EMBL" id="SUS08601.1"/>
    </source>
</evidence>
<keyword evidence="5" id="KW-0961">Cell wall biogenesis/degradation</keyword>
<comment type="pathway">
    <text evidence="1">Cell wall biogenesis; peptidoglycan biosynthesis.</text>
</comment>
<dbReference type="Pfam" id="PF03734">
    <property type="entry name" value="YkuD"/>
    <property type="match status" value="1"/>
</dbReference>
<feature type="domain" description="L,D-TPase catalytic" evidence="6">
    <location>
        <begin position="48"/>
        <end position="182"/>
    </location>
</feature>
<dbReference type="GO" id="GO:0008360">
    <property type="term" value="P:regulation of cell shape"/>
    <property type="evidence" value="ECO:0007669"/>
    <property type="project" value="UniProtKB-KW"/>
</dbReference>
<evidence type="ECO:0000256" key="4">
    <source>
        <dbReference type="ARBA" id="ARBA00022984"/>
    </source>
</evidence>
<keyword evidence="2" id="KW-0808">Transferase</keyword>
<dbReference type="AlphaFoldDB" id="A0A380TLJ1"/>
<evidence type="ECO:0000256" key="5">
    <source>
        <dbReference type="ARBA" id="ARBA00023316"/>
    </source>
</evidence>
<keyword evidence="4" id="KW-0573">Peptidoglycan synthesis</keyword>
<reference evidence="7" key="1">
    <citation type="submission" date="2018-07" db="EMBL/GenBank/DDBJ databases">
        <authorList>
            <person name="Quirk P.G."/>
            <person name="Krulwich T.A."/>
        </authorList>
    </citation>
    <scope>NUCLEOTIDE SEQUENCE</scope>
</reference>
<dbReference type="GO" id="GO:0016740">
    <property type="term" value="F:transferase activity"/>
    <property type="evidence" value="ECO:0007669"/>
    <property type="project" value="UniProtKB-KW"/>
</dbReference>
<evidence type="ECO:0000259" key="6">
    <source>
        <dbReference type="PROSITE" id="PS52029"/>
    </source>
</evidence>
<dbReference type="PANTHER" id="PTHR36699:SF1">
    <property type="entry name" value="L,D-TRANSPEPTIDASE YAFK-RELATED"/>
    <property type="match status" value="1"/>
</dbReference>
<dbReference type="Gene3D" id="2.40.440.10">
    <property type="entry name" value="L,D-transpeptidase catalytic domain-like"/>
    <property type="match status" value="1"/>
</dbReference>
<dbReference type="PANTHER" id="PTHR36699">
    <property type="entry name" value="LD-TRANSPEPTIDASE"/>
    <property type="match status" value="1"/>
</dbReference>
<dbReference type="PROSITE" id="PS52029">
    <property type="entry name" value="LD_TPASE"/>
    <property type="match status" value="1"/>
</dbReference>
<evidence type="ECO:0000256" key="1">
    <source>
        <dbReference type="ARBA" id="ARBA00004752"/>
    </source>
</evidence>
<dbReference type="InterPro" id="IPR038063">
    <property type="entry name" value="Transpep_catalytic_dom"/>
</dbReference>
<name>A0A380TLJ1_9ZZZZ</name>
<dbReference type="GO" id="GO:0009252">
    <property type="term" value="P:peptidoglycan biosynthetic process"/>
    <property type="evidence" value="ECO:0007669"/>
    <property type="project" value="UniProtKB-UniPathway"/>
</dbReference>
<dbReference type="GO" id="GO:0071555">
    <property type="term" value="P:cell wall organization"/>
    <property type="evidence" value="ECO:0007669"/>
    <property type="project" value="UniProtKB-KW"/>
</dbReference>
<dbReference type="InterPro" id="IPR005490">
    <property type="entry name" value="LD_TPept_cat_dom"/>
</dbReference>
<dbReference type="UniPathway" id="UPA00219"/>
<dbReference type="SUPFAM" id="SSF141523">
    <property type="entry name" value="L,D-transpeptidase catalytic domain-like"/>
    <property type="match status" value="1"/>
</dbReference>
<evidence type="ECO:0000256" key="2">
    <source>
        <dbReference type="ARBA" id="ARBA00022679"/>
    </source>
</evidence>
<keyword evidence="3" id="KW-0133">Cell shape</keyword>
<organism evidence="7">
    <name type="scientific">metagenome</name>
    <dbReference type="NCBI Taxonomy" id="256318"/>
    <lineage>
        <taxon>unclassified sequences</taxon>
        <taxon>metagenomes</taxon>
    </lineage>
</organism>
<evidence type="ECO:0000256" key="3">
    <source>
        <dbReference type="ARBA" id="ARBA00022960"/>
    </source>
</evidence>
<sequence>MNLTKTGVSRDVKNKRWLSVVLLAGLLAAGSIGSSPRWAAAEAYWKADRILVKKAERRLYLLRDDAVIASYKVALGGNPVGPKYFQGDSRTPEGTYTIDARNAGSRFYRALKISYPSYEDRARARQYGAPAGGLVMIHGQPNQRRRNHDAASDWTDGCIAVSNHEMDEIWAAVDLGTPIEIEP</sequence>
<proteinExistence type="predicted"/>
<protein>
    <submittedName>
        <fullName evidence="7">ErfK/YbiS/YcfS/YnhG family protein (Modular protein)</fullName>
    </submittedName>
</protein>
<accession>A0A380TLJ1</accession>
<dbReference type="CDD" id="cd16913">
    <property type="entry name" value="YkuD_like"/>
    <property type="match status" value="1"/>
</dbReference>
<dbReference type="EMBL" id="UIDG01000631">
    <property type="protein sequence ID" value="SUS08601.1"/>
    <property type="molecule type" value="Genomic_DNA"/>
</dbReference>